<evidence type="ECO:0000256" key="1">
    <source>
        <dbReference type="SAM" id="MobiDB-lite"/>
    </source>
</evidence>
<protein>
    <submittedName>
        <fullName evidence="2">Uncharacterized protein</fullName>
    </submittedName>
</protein>
<sequence>MIPLQTGAQGAGDGHRPNAKEKSSGDKALAQGVPAILSAAFEAPVHAVAKALDRPVNVQGNPGDAAQHDGEDDSHAVHFSIQPQYANDYHAQAQCLHQSIRIFLGQAAPQQQAQTASRDDSQGIDKYAEHRIPPPVWAVILNH</sequence>
<comment type="caution">
    <text evidence="2">The sequence shown here is derived from an EMBL/GenBank/DDBJ whole genome shotgun (WGS) entry which is preliminary data.</text>
</comment>
<feature type="region of interest" description="Disordered" evidence="1">
    <location>
        <begin position="54"/>
        <end position="73"/>
    </location>
</feature>
<evidence type="ECO:0000313" key="2">
    <source>
        <dbReference type="EMBL" id="MPM94369.1"/>
    </source>
</evidence>
<dbReference type="AlphaFoldDB" id="A0A645DYM1"/>
<name>A0A645DYM1_9ZZZZ</name>
<feature type="region of interest" description="Disordered" evidence="1">
    <location>
        <begin position="1"/>
        <end position="27"/>
    </location>
</feature>
<reference evidence="2" key="1">
    <citation type="submission" date="2019-08" db="EMBL/GenBank/DDBJ databases">
        <authorList>
            <person name="Kucharzyk K."/>
            <person name="Murdoch R.W."/>
            <person name="Higgins S."/>
            <person name="Loffler F."/>
        </authorList>
    </citation>
    <scope>NUCLEOTIDE SEQUENCE</scope>
</reference>
<feature type="compositionally biased region" description="Basic and acidic residues" evidence="1">
    <location>
        <begin position="13"/>
        <end position="25"/>
    </location>
</feature>
<gene>
    <name evidence="2" type="ORF">SDC9_141515</name>
</gene>
<proteinExistence type="predicted"/>
<dbReference type="EMBL" id="VSSQ01041020">
    <property type="protein sequence ID" value="MPM94369.1"/>
    <property type="molecule type" value="Genomic_DNA"/>
</dbReference>
<accession>A0A645DYM1</accession>
<organism evidence="2">
    <name type="scientific">bioreactor metagenome</name>
    <dbReference type="NCBI Taxonomy" id="1076179"/>
    <lineage>
        <taxon>unclassified sequences</taxon>
        <taxon>metagenomes</taxon>
        <taxon>ecological metagenomes</taxon>
    </lineage>
</organism>